<sequence>MSSLSESGFEHGCGHLAERTMQAIGAGRRTGTALGHALRALGLGVLVLATLTAAEANAQSTAAAKSKVQQSVASAKSKAQQDAAAAKSAAQQRCASAGTTGEQCSAAAASAKGNAAALPMTQCIARAPSSGKARMDHIAACRQQAQNGRIALYNKAYNAKKSVATASSAVDPARAAANAANAAANSTRTAANLQDEKRQQAEAEATAALTDGSNKLTLADQNEQGTSAAQLQARQQVGTTALSLANQKNSPQSKLRLF</sequence>
<evidence type="ECO:0000313" key="2">
    <source>
        <dbReference type="Proteomes" id="UP000630353"/>
    </source>
</evidence>
<name>A0A918XXB6_9PROT</name>
<reference evidence="1" key="1">
    <citation type="journal article" date="2014" name="Int. J. Syst. Evol. Microbiol.">
        <title>Complete genome sequence of Corynebacterium casei LMG S-19264T (=DSM 44701T), isolated from a smear-ripened cheese.</title>
        <authorList>
            <consortium name="US DOE Joint Genome Institute (JGI-PGF)"/>
            <person name="Walter F."/>
            <person name="Albersmeier A."/>
            <person name="Kalinowski J."/>
            <person name="Ruckert C."/>
        </authorList>
    </citation>
    <scope>NUCLEOTIDE SEQUENCE</scope>
    <source>
        <strain evidence="1">KCTC 42651</strain>
    </source>
</reference>
<dbReference type="Proteomes" id="UP000630353">
    <property type="component" value="Unassembled WGS sequence"/>
</dbReference>
<evidence type="ECO:0000313" key="1">
    <source>
        <dbReference type="EMBL" id="GHD61181.1"/>
    </source>
</evidence>
<protein>
    <submittedName>
        <fullName evidence="1">Uncharacterized protein</fullName>
    </submittedName>
</protein>
<comment type="caution">
    <text evidence="1">The sequence shown here is derived from an EMBL/GenBank/DDBJ whole genome shotgun (WGS) entry which is preliminary data.</text>
</comment>
<proteinExistence type="predicted"/>
<accession>A0A918XXB6</accession>
<dbReference type="EMBL" id="BMZS01000012">
    <property type="protein sequence ID" value="GHD61181.1"/>
    <property type="molecule type" value="Genomic_DNA"/>
</dbReference>
<organism evidence="1 2">
    <name type="scientific">Thalassobaculum fulvum</name>
    <dbReference type="NCBI Taxonomy" id="1633335"/>
    <lineage>
        <taxon>Bacteria</taxon>
        <taxon>Pseudomonadati</taxon>
        <taxon>Pseudomonadota</taxon>
        <taxon>Alphaproteobacteria</taxon>
        <taxon>Rhodospirillales</taxon>
        <taxon>Thalassobaculaceae</taxon>
        <taxon>Thalassobaculum</taxon>
    </lineage>
</organism>
<keyword evidence="2" id="KW-1185">Reference proteome</keyword>
<dbReference type="AlphaFoldDB" id="A0A918XXB6"/>
<dbReference type="RefSeq" id="WP_229837469.1">
    <property type="nucleotide sequence ID" value="NZ_BMZS01000012.1"/>
</dbReference>
<reference evidence="1" key="2">
    <citation type="submission" date="2020-09" db="EMBL/GenBank/DDBJ databases">
        <authorList>
            <person name="Sun Q."/>
            <person name="Kim S."/>
        </authorList>
    </citation>
    <scope>NUCLEOTIDE SEQUENCE</scope>
    <source>
        <strain evidence="1">KCTC 42651</strain>
    </source>
</reference>
<gene>
    <name evidence="1" type="ORF">GCM10017083_48280</name>
</gene>